<evidence type="ECO:0000256" key="1">
    <source>
        <dbReference type="SAM" id="Phobius"/>
    </source>
</evidence>
<keyword evidence="1" id="KW-1133">Transmembrane helix</keyword>
<organism evidence="3 4">
    <name type="scientific">Pseudorhodoferax soli</name>
    <dbReference type="NCBI Taxonomy" id="545864"/>
    <lineage>
        <taxon>Bacteria</taxon>
        <taxon>Pseudomonadati</taxon>
        <taxon>Pseudomonadota</taxon>
        <taxon>Betaproteobacteria</taxon>
        <taxon>Burkholderiales</taxon>
        <taxon>Comamonadaceae</taxon>
    </lineage>
</organism>
<dbReference type="RefSeq" id="WP_114465243.1">
    <property type="nucleotide sequence ID" value="NZ_QPJK01000001.1"/>
</dbReference>
<feature type="chain" id="PRO_5016927585" description="Nickel transport protein" evidence="2">
    <location>
        <begin position="19"/>
        <end position="175"/>
    </location>
</feature>
<proteinExistence type="predicted"/>
<dbReference type="Proteomes" id="UP000252884">
    <property type="component" value="Unassembled WGS sequence"/>
</dbReference>
<name>A0A368Y5Y7_9BURK</name>
<dbReference type="OrthoDB" id="6881973at2"/>
<feature type="signal peptide" evidence="2">
    <location>
        <begin position="1"/>
        <end position="18"/>
    </location>
</feature>
<evidence type="ECO:0000313" key="3">
    <source>
        <dbReference type="EMBL" id="RCW75693.1"/>
    </source>
</evidence>
<evidence type="ECO:0008006" key="5">
    <source>
        <dbReference type="Google" id="ProtNLM"/>
    </source>
</evidence>
<reference evidence="3 4" key="1">
    <citation type="submission" date="2018-07" db="EMBL/GenBank/DDBJ databases">
        <title>Genomic Encyclopedia of Type Strains, Phase IV (KMG-IV): sequencing the most valuable type-strain genomes for metagenomic binning, comparative biology and taxonomic classification.</title>
        <authorList>
            <person name="Goeker M."/>
        </authorList>
    </citation>
    <scope>NUCLEOTIDE SEQUENCE [LARGE SCALE GENOMIC DNA]</scope>
    <source>
        <strain evidence="3 4">DSM 21634</strain>
    </source>
</reference>
<protein>
    <recommendedName>
        <fullName evidence="5">Nickel transport protein</fullName>
    </recommendedName>
</protein>
<comment type="caution">
    <text evidence="3">The sequence shown here is derived from an EMBL/GenBank/DDBJ whole genome shotgun (WGS) entry which is preliminary data.</text>
</comment>
<feature type="transmembrane region" description="Helical" evidence="1">
    <location>
        <begin position="146"/>
        <end position="164"/>
    </location>
</feature>
<keyword evidence="2" id="KW-0732">Signal</keyword>
<evidence type="ECO:0000313" key="4">
    <source>
        <dbReference type="Proteomes" id="UP000252884"/>
    </source>
</evidence>
<dbReference type="EMBL" id="QPJK01000001">
    <property type="protein sequence ID" value="RCW75693.1"/>
    <property type="molecule type" value="Genomic_DNA"/>
</dbReference>
<accession>A0A368Y5Y7</accession>
<keyword evidence="1" id="KW-0812">Transmembrane</keyword>
<keyword evidence="4" id="KW-1185">Reference proteome</keyword>
<dbReference type="AlphaFoldDB" id="A0A368Y5Y7"/>
<keyword evidence="1" id="KW-0472">Membrane</keyword>
<sequence>MRFLFLTLALLLAGPARAGDGHDHGGAEPAAAGPALPRFAASSDLFELVGVLDGHHLRIWLDHAPSNAPVDNAQLVLELNGQPVALKSVAAGEFEAELAAEPGPGTHPVTATVTAGADADLLAGELDIHAEAAAAEAPHAHGWRAWAPWAAGGLVLLLALVTVFKRRRPNLGAAA</sequence>
<evidence type="ECO:0000256" key="2">
    <source>
        <dbReference type="SAM" id="SignalP"/>
    </source>
</evidence>
<gene>
    <name evidence="3" type="ORF">DES41_101288</name>
</gene>